<proteinExistence type="predicted"/>
<feature type="transmembrane region" description="Helical" evidence="1">
    <location>
        <begin position="213"/>
        <end position="232"/>
    </location>
</feature>
<dbReference type="OrthoDB" id="9777755at2"/>
<comment type="caution">
    <text evidence="3">The sequence shown here is derived from an EMBL/GenBank/DDBJ whole genome shotgun (WGS) entry which is preliminary data.</text>
</comment>
<keyword evidence="3" id="KW-0482">Metalloprotease</keyword>
<evidence type="ECO:0000313" key="3">
    <source>
        <dbReference type="EMBL" id="PLR79690.1"/>
    </source>
</evidence>
<evidence type="ECO:0000256" key="1">
    <source>
        <dbReference type="SAM" id="Phobius"/>
    </source>
</evidence>
<reference evidence="4 6" key="2">
    <citation type="submission" date="2017-12" db="EMBL/GenBank/DDBJ databases">
        <title>Comparative Functional Genomics of Dry Heat Resistant strains isolated from the Viking Spacecraft.</title>
        <authorList>
            <person name="Seuylemezian A."/>
            <person name="Cooper K."/>
            <person name="Vaishampayan P."/>
        </authorList>
    </citation>
    <scope>NUCLEOTIDE SEQUENCE [LARGE SCALE GENOMIC DNA]</scope>
    <source>
        <strain evidence="4 6">ATCC 29669</strain>
    </source>
</reference>
<keyword evidence="1" id="KW-0812">Transmembrane</keyword>
<keyword evidence="1" id="KW-0472">Membrane</keyword>
<dbReference type="GO" id="GO:0006508">
    <property type="term" value="P:proteolysis"/>
    <property type="evidence" value="ECO:0007669"/>
    <property type="project" value="UniProtKB-KW"/>
</dbReference>
<feature type="transmembrane region" description="Helical" evidence="1">
    <location>
        <begin position="252"/>
        <end position="267"/>
    </location>
</feature>
<sequence>MFNMTDRKYDKKTLRNVLIFSLVVLSCGWVGRLVDLKVGTDANGSLGQLIWLVLPLLTTIILRSFMGDGWRDLGIELKFRGNLFPYFISILFIPVITVIIVLIGHNLKLIDTSNFSSSFLLAFSLALLPMFFKNIFEEFAWRGYLAPKLFSMGINRFLCHICVGVIWALWHIPYLLVLVDTAESLLAYIPRVMIGLVILSVVYGEIRYVTNSVWPAVILHTIANALVDTLILKKYLDVREGYEYLVTPSPEGVFTIVITAVVGLWLCKRHTKKSA</sequence>
<feature type="domain" description="CAAX prenyl protease 2/Lysostaphin resistance protein A-like" evidence="2">
    <location>
        <begin position="123"/>
        <end position="226"/>
    </location>
</feature>
<protein>
    <submittedName>
        <fullName evidence="3">CPBP family intramembrane metalloprotease</fullName>
    </submittedName>
</protein>
<dbReference type="PROSITE" id="PS51257">
    <property type="entry name" value="PROKAR_LIPOPROTEIN"/>
    <property type="match status" value="1"/>
</dbReference>
<reference evidence="3 5" key="1">
    <citation type="submission" date="2017-11" db="EMBL/GenBank/DDBJ databases">
        <title>Comparitive Functional Genomics of Dry Heat Resistant strains isolated from the Viking Spacecraft.</title>
        <authorList>
            <person name="Seuylemezian A."/>
            <person name="Cooper K."/>
            <person name="Vaishampayan P."/>
        </authorList>
    </citation>
    <scope>NUCLEOTIDE SEQUENCE [LARGE SCALE GENOMIC DNA]</scope>
    <source>
        <strain evidence="3 5">M4.6</strain>
    </source>
</reference>
<dbReference type="AlphaFoldDB" id="A0A2N5GG59"/>
<feature type="transmembrane region" description="Helical" evidence="1">
    <location>
        <begin position="16"/>
        <end position="34"/>
    </location>
</feature>
<keyword evidence="3" id="KW-0378">Hydrolase</keyword>
<dbReference type="GO" id="GO:0008237">
    <property type="term" value="F:metallopeptidase activity"/>
    <property type="evidence" value="ECO:0007669"/>
    <property type="project" value="UniProtKB-KW"/>
</dbReference>
<dbReference type="PANTHER" id="PTHR35797">
    <property type="entry name" value="PROTEASE-RELATED"/>
    <property type="match status" value="1"/>
</dbReference>
<feature type="transmembrane region" description="Helical" evidence="1">
    <location>
        <begin position="83"/>
        <end position="103"/>
    </location>
</feature>
<evidence type="ECO:0000313" key="6">
    <source>
        <dbReference type="Proteomes" id="UP000235114"/>
    </source>
</evidence>
<dbReference type="Proteomes" id="UP000234951">
    <property type="component" value="Unassembled WGS sequence"/>
</dbReference>
<dbReference type="EMBL" id="PGVA01000081">
    <property type="protein sequence ID" value="PLR79690.1"/>
    <property type="molecule type" value="Genomic_DNA"/>
</dbReference>
<keyword evidence="3" id="KW-0645">Protease</keyword>
<dbReference type="InterPro" id="IPR003675">
    <property type="entry name" value="Rce1/LyrA-like_dom"/>
</dbReference>
<organism evidence="3 5">
    <name type="scientific">Bacillus canaveralius</name>
    <dbReference type="NCBI Taxonomy" id="1403243"/>
    <lineage>
        <taxon>Bacteria</taxon>
        <taxon>Bacillati</taxon>
        <taxon>Bacillota</taxon>
        <taxon>Bacilli</taxon>
        <taxon>Bacillales</taxon>
        <taxon>Bacillaceae</taxon>
        <taxon>Bacillus</taxon>
    </lineage>
</organism>
<dbReference type="InterPro" id="IPR042150">
    <property type="entry name" value="MmRce1-like"/>
</dbReference>
<evidence type="ECO:0000313" key="4">
    <source>
        <dbReference type="EMBL" id="PLR91990.1"/>
    </source>
</evidence>
<dbReference type="PANTHER" id="PTHR35797:SF1">
    <property type="entry name" value="PROTEASE"/>
    <property type="match status" value="1"/>
</dbReference>
<name>A0A2N5GG59_9BACI</name>
<evidence type="ECO:0000313" key="5">
    <source>
        <dbReference type="Proteomes" id="UP000234951"/>
    </source>
</evidence>
<feature type="transmembrane region" description="Helical" evidence="1">
    <location>
        <begin position="46"/>
        <end position="62"/>
    </location>
</feature>
<dbReference type="GO" id="GO:0080120">
    <property type="term" value="P:CAAX-box protein maturation"/>
    <property type="evidence" value="ECO:0007669"/>
    <property type="project" value="UniProtKB-ARBA"/>
</dbReference>
<dbReference type="GO" id="GO:0004175">
    <property type="term" value="F:endopeptidase activity"/>
    <property type="evidence" value="ECO:0007669"/>
    <property type="project" value="UniProtKB-ARBA"/>
</dbReference>
<keyword evidence="1" id="KW-1133">Transmembrane helix</keyword>
<feature type="transmembrane region" description="Helical" evidence="1">
    <location>
        <begin position="185"/>
        <end position="206"/>
    </location>
</feature>
<dbReference type="Pfam" id="PF02517">
    <property type="entry name" value="Rce1-like"/>
    <property type="match status" value="1"/>
</dbReference>
<dbReference type="Proteomes" id="UP000235114">
    <property type="component" value="Unassembled WGS sequence"/>
</dbReference>
<dbReference type="EMBL" id="PGVD01000059">
    <property type="protein sequence ID" value="PLR91990.1"/>
    <property type="molecule type" value="Genomic_DNA"/>
</dbReference>
<gene>
    <name evidence="3" type="ORF">CU635_21805</name>
    <name evidence="4" type="ORF">CVD25_18930</name>
</gene>
<keyword evidence="6" id="KW-1185">Reference proteome</keyword>
<feature type="transmembrane region" description="Helical" evidence="1">
    <location>
        <begin position="115"/>
        <end position="136"/>
    </location>
</feature>
<feature type="transmembrane region" description="Helical" evidence="1">
    <location>
        <begin position="157"/>
        <end position="179"/>
    </location>
</feature>
<evidence type="ECO:0000259" key="2">
    <source>
        <dbReference type="Pfam" id="PF02517"/>
    </source>
</evidence>
<accession>A0A2N5GG59</accession>